<evidence type="ECO:0000256" key="1">
    <source>
        <dbReference type="SAM" id="MobiDB-lite"/>
    </source>
</evidence>
<organism evidence="3 4">
    <name type="scientific">Phaseolus angularis</name>
    <name type="common">Azuki bean</name>
    <name type="synonym">Vigna angularis</name>
    <dbReference type="NCBI Taxonomy" id="3914"/>
    <lineage>
        <taxon>Eukaryota</taxon>
        <taxon>Viridiplantae</taxon>
        <taxon>Streptophyta</taxon>
        <taxon>Embryophyta</taxon>
        <taxon>Tracheophyta</taxon>
        <taxon>Spermatophyta</taxon>
        <taxon>Magnoliopsida</taxon>
        <taxon>eudicotyledons</taxon>
        <taxon>Gunneridae</taxon>
        <taxon>Pentapetalae</taxon>
        <taxon>rosids</taxon>
        <taxon>fabids</taxon>
        <taxon>Fabales</taxon>
        <taxon>Fabaceae</taxon>
        <taxon>Papilionoideae</taxon>
        <taxon>50 kb inversion clade</taxon>
        <taxon>NPAAA clade</taxon>
        <taxon>indigoferoid/millettioid clade</taxon>
        <taxon>Phaseoleae</taxon>
        <taxon>Vigna</taxon>
    </lineage>
</organism>
<sequence>MSDPDIEVVFHHGGKFVNDGSFRYHGGYTSTLMLDTDKWSYFEILAILKEMGYRNVKEVWYSLGGSVLEVRLELLSDDICAMHVVSIVILNGQAHLFVVHMVSEPDYIHMLQYHGQGEDDDDEVGEEGEGKVCEHGEEGEEEVVEDGGGEVANVGEHKSDEVDEVGEDAEGKLSKHGEDKVGEDGLEELAEDGDKVAEVGEHDEDEVDDVGEDGEGDDGVCYEGDGEDDIIGGGVGDGEDDVGGGVGDGQNDVGGSVGDGQDEFDVSSLIGSNQDASINEDDFEDVRVHGNEQPQEEHCDGSLFVEMGTRSTPKKHVQARGLSDSE</sequence>
<dbReference type="EMBL" id="CM003380">
    <property type="protein sequence ID" value="KOM54993.1"/>
    <property type="molecule type" value="Genomic_DNA"/>
</dbReference>
<dbReference type="OMA" id="DDICAMH"/>
<accession>A0A0L9VJ51</accession>
<protein>
    <recommendedName>
        <fullName evidence="2">PB1-like domain-containing protein</fullName>
    </recommendedName>
</protein>
<feature type="compositionally biased region" description="Acidic residues" evidence="1">
    <location>
        <begin position="118"/>
        <end position="127"/>
    </location>
</feature>
<reference evidence="4" key="1">
    <citation type="journal article" date="2015" name="Proc. Natl. Acad. Sci. U.S.A.">
        <title>Genome sequencing of adzuki bean (Vigna angularis) provides insight into high starch and low fat accumulation and domestication.</title>
        <authorList>
            <person name="Yang K."/>
            <person name="Tian Z."/>
            <person name="Chen C."/>
            <person name="Luo L."/>
            <person name="Zhao B."/>
            <person name="Wang Z."/>
            <person name="Yu L."/>
            <person name="Li Y."/>
            <person name="Sun Y."/>
            <person name="Li W."/>
            <person name="Chen Y."/>
            <person name="Li Y."/>
            <person name="Zhang Y."/>
            <person name="Ai D."/>
            <person name="Zhao J."/>
            <person name="Shang C."/>
            <person name="Ma Y."/>
            <person name="Wu B."/>
            <person name="Wang M."/>
            <person name="Gao L."/>
            <person name="Sun D."/>
            <person name="Zhang P."/>
            <person name="Guo F."/>
            <person name="Wang W."/>
            <person name="Li Y."/>
            <person name="Wang J."/>
            <person name="Varshney R.K."/>
            <person name="Wang J."/>
            <person name="Ling H.Q."/>
            <person name="Wan P."/>
        </authorList>
    </citation>
    <scope>NUCLEOTIDE SEQUENCE</scope>
    <source>
        <strain evidence="4">cv. Jingnong 6</strain>
    </source>
</reference>
<feature type="compositionally biased region" description="Acidic residues" evidence="1">
    <location>
        <begin position="137"/>
        <end position="148"/>
    </location>
</feature>
<feature type="region of interest" description="Disordered" evidence="1">
    <location>
        <begin position="292"/>
        <end position="326"/>
    </location>
</feature>
<evidence type="ECO:0000259" key="2">
    <source>
        <dbReference type="Pfam" id="PF26130"/>
    </source>
</evidence>
<feature type="domain" description="PB1-like" evidence="2">
    <location>
        <begin position="3"/>
        <end position="100"/>
    </location>
</feature>
<proteinExistence type="predicted"/>
<dbReference type="Proteomes" id="UP000053144">
    <property type="component" value="Chromosome 10"/>
</dbReference>
<dbReference type="Gramene" id="KOM54993">
    <property type="protein sequence ID" value="KOM54993"/>
    <property type="gene ID" value="LR48_Vigan10g088500"/>
</dbReference>
<gene>
    <name evidence="3" type="ORF">LR48_Vigan10g088500</name>
</gene>
<name>A0A0L9VJ51_PHAAN</name>
<feature type="region of interest" description="Disordered" evidence="1">
    <location>
        <begin position="116"/>
        <end position="267"/>
    </location>
</feature>
<evidence type="ECO:0000313" key="3">
    <source>
        <dbReference type="EMBL" id="KOM54993.1"/>
    </source>
</evidence>
<dbReference type="AlphaFoldDB" id="A0A0L9VJ51"/>
<feature type="compositionally biased region" description="Acidic residues" evidence="1">
    <location>
        <begin position="201"/>
        <end position="230"/>
    </location>
</feature>
<evidence type="ECO:0000313" key="4">
    <source>
        <dbReference type="Proteomes" id="UP000053144"/>
    </source>
</evidence>
<feature type="compositionally biased region" description="Basic and acidic residues" evidence="1">
    <location>
        <begin position="169"/>
        <end position="183"/>
    </location>
</feature>
<dbReference type="Pfam" id="PF26130">
    <property type="entry name" value="PB1-like"/>
    <property type="match status" value="1"/>
</dbReference>
<dbReference type="InterPro" id="IPR058594">
    <property type="entry name" value="PB1-like_dom_pln"/>
</dbReference>